<protein>
    <submittedName>
        <fullName evidence="1">Uncharacterized protein</fullName>
    </submittedName>
</protein>
<reference evidence="1 4" key="3">
    <citation type="submission" date="2018-08" db="EMBL/GenBank/DDBJ databases">
        <title>Complete genome of the Arcobacter marinus type strain JCM 15502.</title>
        <authorList>
            <person name="Miller W.G."/>
            <person name="Yee E."/>
            <person name="Huynh S."/>
            <person name="Parker C.T."/>
        </authorList>
    </citation>
    <scope>NUCLEOTIDE SEQUENCE [LARGE SCALE GENOMIC DNA]</scope>
    <source>
        <strain evidence="1 4">JCM 15502</strain>
    </source>
</reference>
<gene>
    <name evidence="1" type="ORF">AMRN_1417</name>
    <name evidence="2" type="ORF">CPH92_09525</name>
</gene>
<name>A0A347TKM5_9BACT</name>
<organism evidence="1 4">
    <name type="scientific">Malaciobacter marinus</name>
    <dbReference type="NCBI Taxonomy" id="505249"/>
    <lineage>
        <taxon>Bacteria</taxon>
        <taxon>Pseudomonadati</taxon>
        <taxon>Campylobacterota</taxon>
        <taxon>Epsilonproteobacteria</taxon>
        <taxon>Campylobacterales</taxon>
        <taxon>Arcobacteraceae</taxon>
        <taxon>Malaciobacter</taxon>
    </lineage>
</organism>
<evidence type="ECO:0000313" key="3">
    <source>
        <dbReference type="Proteomes" id="UP000224740"/>
    </source>
</evidence>
<dbReference type="EMBL" id="NXAO01000046">
    <property type="protein sequence ID" value="PHO14816.1"/>
    <property type="molecule type" value="Genomic_DNA"/>
</dbReference>
<dbReference type="RefSeq" id="WP_099311490.1">
    <property type="nucleotide sequence ID" value="NZ_CP032101.1"/>
</dbReference>
<proteinExistence type="predicted"/>
<dbReference type="KEGG" id="amar:AMRN_1417"/>
<dbReference type="EMBL" id="CP032101">
    <property type="protein sequence ID" value="AXX87153.1"/>
    <property type="molecule type" value="Genomic_DNA"/>
</dbReference>
<keyword evidence="3" id="KW-1185">Reference proteome</keyword>
<accession>A0A347TKM5</accession>
<sequence>MSTVDYNIARVPISEKINNFPISGGRNYLILLSAPAGANVTVRLGSNQADEIPIKENFALKTSNVTEIYVNCNAVENGMLVFGQSSRSDNFEILPSPQVNKIGEINNLNNLQNVQDLQNVQNFSPALLSALDKIFHPLDTNKDKYSYISVTLTSRVEYISTILDCDEVEIFICPRSTMSNFYLRGFTIDVMLQGVYVNTTNYCATGLDVQHKDISKNIILKNTKNKRLQVFSKLYENDRLKLDITLIKRYKKV</sequence>
<dbReference type="Proteomes" id="UP000224740">
    <property type="component" value="Unassembled WGS sequence"/>
</dbReference>
<dbReference type="AlphaFoldDB" id="A0A347TKM5"/>
<evidence type="ECO:0000313" key="4">
    <source>
        <dbReference type="Proteomes" id="UP000264693"/>
    </source>
</evidence>
<evidence type="ECO:0000313" key="2">
    <source>
        <dbReference type="EMBL" id="PHO14816.1"/>
    </source>
</evidence>
<dbReference type="Proteomes" id="UP000264693">
    <property type="component" value="Chromosome"/>
</dbReference>
<reference evidence="2" key="2">
    <citation type="submission" date="2017-09" db="EMBL/GenBank/DDBJ databases">
        <authorList>
            <person name="Perez-Cataluna A."/>
            <person name="Figueras M.J."/>
            <person name="Salas-Masso N."/>
        </authorList>
    </citation>
    <scope>NUCLEOTIDE SEQUENCE</scope>
    <source>
        <strain evidence="2">CECT 7727</strain>
    </source>
</reference>
<reference evidence="3" key="1">
    <citation type="submission" date="2017-09" db="EMBL/GenBank/DDBJ databases">
        <title>Arcobacter canalis sp. nov., a new species isolated from a water canal contaminated with urban sewage.</title>
        <authorList>
            <person name="Perez-Cataluna A."/>
            <person name="Salas-Masso N."/>
            <person name="Figueras M.J."/>
        </authorList>
    </citation>
    <scope>NUCLEOTIDE SEQUENCE [LARGE SCALE GENOMIC DNA]</scope>
    <source>
        <strain evidence="3">CECT 7727</strain>
    </source>
</reference>
<evidence type="ECO:0000313" key="1">
    <source>
        <dbReference type="EMBL" id="AXX87153.1"/>
    </source>
</evidence>